<evidence type="ECO:0000256" key="2">
    <source>
        <dbReference type="ARBA" id="ARBA00022771"/>
    </source>
</evidence>
<organism evidence="11 12">
    <name type="scientific">Clytia hemisphaerica</name>
    <dbReference type="NCBI Taxonomy" id="252671"/>
    <lineage>
        <taxon>Eukaryota</taxon>
        <taxon>Metazoa</taxon>
        <taxon>Cnidaria</taxon>
        <taxon>Hydrozoa</taxon>
        <taxon>Hydroidolina</taxon>
        <taxon>Leptothecata</taxon>
        <taxon>Obeliida</taxon>
        <taxon>Clytiidae</taxon>
        <taxon>Clytia</taxon>
    </lineage>
</organism>
<evidence type="ECO:0000259" key="10">
    <source>
        <dbReference type="Pfam" id="PF00105"/>
    </source>
</evidence>
<evidence type="ECO:0000256" key="1">
    <source>
        <dbReference type="ARBA" id="ARBA00022723"/>
    </source>
</evidence>
<keyword evidence="2" id="KW-0863">Zinc-finger</keyword>
<keyword evidence="1" id="KW-0479">Metal-binding</keyword>
<feature type="region of interest" description="Disordered" evidence="9">
    <location>
        <begin position="63"/>
        <end position="129"/>
    </location>
</feature>
<evidence type="ECO:0000256" key="4">
    <source>
        <dbReference type="ARBA" id="ARBA00023015"/>
    </source>
</evidence>
<feature type="compositionally biased region" description="Low complexity" evidence="9">
    <location>
        <begin position="63"/>
        <end position="73"/>
    </location>
</feature>
<dbReference type="OrthoDB" id="5873264at2759"/>
<sequence>MENYAATAGGGLSLQSTTSSFNEQLHTYAPVISSTAPSTTSNYQHQHQYQHLMGAYNNLMPTTATFSTSSSSSHEATGKHIDFNPAPLESSSLQSWGSTISLRSNTSSASSSSPTTPCSSTQGEDKLSDGNVQCAVCEDKASGKHYGVMTCE</sequence>
<dbReference type="Pfam" id="PF00105">
    <property type="entry name" value="zf-C4"/>
    <property type="match status" value="1"/>
</dbReference>
<evidence type="ECO:0000256" key="7">
    <source>
        <dbReference type="ARBA" id="ARBA00023170"/>
    </source>
</evidence>
<evidence type="ECO:0000313" key="12">
    <source>
        <dbReference type="Proteomes" id="UP000594262"/>
    </source>
</evidence>
<keyword evidence="12" id="KW-1185">Reference proteome</keyword>
<protein>
    <recommendedName>
        <fullName evidence="10">Nuclear receptor domain-containing protein</fullName>
    </recommendedName>
</protein>
<keyword evidence="3" id="KW-0862">Zinc</keyword>
<evidence type="ECO:0000256" key="3">
    <source>
        <dbReference type="ARBA" id="ARBA00022833"/>
    </source>
</evidence>
<dbReference type="EnsemblMetazoa" id="CLYHEMT001527.1">
    <property type="protein sequence ID" value="CLYHEMP001527.1"/>
    <property type="gene ID" value="CLYHEMG001527"/>
</dbReference>
<dbReference type="Gene3D" id="3.30.50.10">
    <property type="entry name" value="Erythroid Transcription Factor GATA-1, subunit A"/>
    <property type="match status" value="1"/>
</dbReference>
<evidence type="ECO:0000256" key="6">
    <source>
        <dbReference type="ARBA" id="ARBA00023163"/>
    </source>
</evidence>
<feature type="domain" description="Nuclear receptor" evidence="10">
    <location>
        <begin position="133"/>
        <end position="152"/>
    </location>
</feature>
<dbReference type="AlphaFoldDB" id="A0A7M5V2Z2"/>
<keyword evidence="7" id="KW-0675">Receptor</keyword>
<evidence type="ECO:0000256" key="5">
    <source>
        <dbReference type="ARBA" id="ARBA00023125"/>
    </source>
</evidence>
<proteinExistence type="predicted"/>
<dbReference type="GO" id="GO:0003700">
    <property type="term" value="F:DNA-binding transcription factor activity"/>
    <property type="evidence" value="ECO:0007669"/>
    <property type="project" value="InterPro"/>
</dbReference>
<evidence type="ECO:0000256" key="8">
    <source>
        <dbReference type="ARBA" id="ARBA00023242"/>
    </source>
</evidence>
<feature type="compositionally biased region" description="Low complexity" evidence="9">
    <location>
        <begin position="98"/>
        <end position="121"/>
    </location>
</feature>
<dbReference type="InterPro" id="IPR001628">
    <property type="entry name" value="Znf_hrmn_rcpt"/>
</dbReference>
<keyword evidence="4" id="KW-0805">Transcription regulation</keyword>
<dbReference type="GO" id="GO:0043565">
    <property type="term" value="F:sequence-specific DNA binding"/>
    <property type="evidence" value="ECO:0007669"/>
    <property type="project" value="InterPro"/>
</dbReference>
<dbReference type="GO" id="GO:0008270">
    <property type="term" value="F:zinc ion binding"/>
    <property type="evidence" value="ECO:0007669"/>
    <property type="project" value="UniProtKB-KW"/>
</dbReference>
<keyword evidence="6" id="KW-0804">Transcription</keyword>
<name>A0A7M5V2Z2_9CNID</name>
<evidence type="ECO:0000313" key="11">
    <source>
        <dbReference type="EnsemblMetazoa" id="CLYHEMP001527.1"/>
    </source>
</evidence>
<reference evidence="11" key="1">
    <citation type="submission" date="2021-01" db="UniProtKB">
        <authorList>
            <consortium name="EnsemblMetazoa"/>
        </authorList>
    </citation>
    <scope>IDENTIFICATION</scope>
</reference>
<dbReference type="Proteomes" id="UP000594262">
    <property type="component" value="Unplaced"/>
</dbReference>
<keyword evidence="8" id="KW-0539">Nucleus</keyword>
<evidence type="ECO:0000256" key="9">
    <source>
        <dbReference type="SAM" id="MobiDB-lite"/>
    </source>
</evidence>
<dbReference type="InterPro" id="IPR013088">
    <property type="entry name" value="Znf_NHR/GATA"/>
</dbReference>
<accession>A0A7M5V2Z2</accession>
<keyword evidence="5" id="KW-0238">DNA-binding</keyword>